<dbReference type="InterPro" id="IPR025166">
    <property type="entry name" value="Integrase_DNA_bind_dom"/>
</dbReference>
<accession>A0A318MXY2</accession>
<gene>
    <name evidence="4" type="ORF">DKK76_03155</name>
</gene>
<dbReference type="RefSeq" id="WP_110443128.1">
    <property type="nucleotide sequence ID" value="NZ_CAMKYU010000001.1"/>
</dbReference>
<dbReference type="InterPro" id="IPR038488">
    <property type="entry name" value="Integrase_DNA-bd_sf"/>
</dbReference>
<keyword evidence="2" id="KW-0229">DNA integration</keyword>
<feature type="domain" description="Integrase DNA-binding" evidence="3">
    <location>
        <begin position="8"/>
        <end position="77"/>
    </location>
</feature>
<evidence type="ECO:0000259" key="3">
    <source>
        <dbReference type="Pfam" id="PF13356"/>
    </source>
</evidence>
<evidence type="ECO:0000313" key="4">
    <source>
        <dbReference type="EMBL" id="PXY95903.1"/>
    </source>
</evidence>
<dbReference type="PANTHER" id="PTHR30629">
    <property type="entry name" value="PROPHAGE INTEGRASE"/>
    <property type="match status" value="1"/>
</dbReference>
<protein>
    <recommendedName>
        <fullName evidence="3">Integrase DNA-binding domain-containing protein</fullName>
    </recommendedName>
</protein>
<evidence type="ECO:0000256" key="1">
    <source>
        <dbReference type="ARBA" id="ARBA00008857"/>
    </source>
</evidence>
<dbReference type="Gene3D" id="3.30.160.390">
    <property type="entry name" value="Integrase, DNA-binding domain"/>
    <property type="match status" value="1"/>
</dbReference>
<dbReference type="GO" id="GO:0015074">
    <property type="term" value="P:DNA integration"/>
    <property type="evidence" value="ECO:0007669"/>
    <property type="project" value="UniProtKB-KW"/>
</dbReference>
<dbReference type="InterPro" id="IPR050808">
    <property type="entry name" value="Phage_Integrase"/>
</dbReference>
<dbReference type="Pfam" id="PF13356">
    <property type="entry name" value="Arm-DNA-bind_3"/>
    <property type="match status" value="1"/>
</dbReference>
<comment type="caution">
    <text evidence="4">The sequence shown here is derived from an EMBL/GenBank/DDBJ whole genome shotgun (WGS) entry which is preliminary data.</text>
</comment>
<sequence length="78" mass="8983">MAIKTTPLTDTQIKSLKATNKDKKYFDGGGLFLLVKSTGVKLWRFKYKKTISNKEILLSFGKYPEISLKQIRTLRDEV</sequence>
<dbReference type="PANTHER" id="PTHR30629:SF6">
    <property type="entry name" value="PROPHAGE INTEGRASE INTA-RELATED"/>
    <property type="match status" value="1"/>
</dbReference>
<organism evidence="4 5">
    <name type="scientific">Frischella perrara</name>
    <dbReference type="NCBI Taxonomy" id="1267021"/>
    <lineage>
        <taxon>Bacteria</taxon>
        <taxon>Pseudomonadati</taxon>
        <taxon>Pseudomonadota</taxon>
        <taxon>Gammaproteobacteria</taxon>
        <taxon>Orbales</taxon>
        <taxon>Orbaceae</taxon>
        <taxon>Frischella</taxon>
    </lineage>
</organism>
<comment type="similarity">
    <text evidence="1">Belongs to the 'phage' integrase family.</text>
</comment>
<reference evidence="4 5" key="1">
    <citation type="submission" date="2018-05" db="EMBL/GenBank/DDBJ databases">
        <title>Reference genomes for bee gut microbiota database.</title>
        <authorList>
            <person name="Ellegaard K.M."/>
        </authorList>
    </citation>
    <scope>NUCLEOTIDE SEQUENCE [LARGE SCALE GENOMIC DNA]</scope>
    <source>
        <strain evidence="4 5">ESL0167</strain>
    </source>
</reference>
<evidence type="ECO:0000256" key="2">
    <source>
        <dbReference type="ARBA" id="ARBA00022908"/>
    </source>
</evidence>
<name>A0A318MXY2_FRIPE</name>
<proteinExistence type="inferred from homology"/>
<dbReference type="EMBL" id="QGLM01000007">
    <property type="protein sequence ID" value="PXY95903.1"/>
    <property type="molecule type" value="Genomic_DNA"/>
</dbReference>
<dbReference type="Proteomes" id="UP000247838">
    <property type="component" value="Unassembled WGS sequence"/>
</dbReference>
<evidence type="ECO:0000313" key="5">
    <source>
        <dbReference type="Proteomes" id="UP000247838"/>
    </source>
</evidence>
<dbReference type="AlphaFoldDB" id="A0A318MXY2"/>